<evidence type="ECO:0000313" key="3">
    <source>
        <dbReference type="Proteomes" id="UP000235943"/>
    </source>
</evidence>
<organism evidence="2 3">
    <name type="scientific">Streptomyces cahuitamycinicus</name>
    <dbReference type="NCBI Taxonomy" id="2070367"/>
    <lineage>
        <taxon>Bacteria</taxon>
        <taxon>Bacillati</taxon>
        <taxon>Actinomycetota</taxon>
        <taxon>Actinomycetes</taxon>
        <taxon>Kitasatosporales</taxon>
        <taxon>Streptomycetaceae</taxon>
        <taxon>Streptomyces</taxon>
    </lineage>
</organism>
<gene>
    <name evidence="2" type="ORF">C1J00_20935</name>
</gene>
<name>A0A2N8TMU5_9ACTN</name>
<sequence length="119" mass="13027">MTYEFRNDKYQQLQVHCPSGKVRFVDGRFETDDKALADELGALDADFYGVQLVNAPDEGEQDPPGDGEGSGNGPEEIKPPARSASKAEWLTYAQAVDPETGGLDELTKDQLIEQYGSTE</sequence>
<dbReference type="OrthoDB" id="4339050at2"/>
<feature type="region of interest" description="Disordered" evidence="1">
    <location>
        <begin position="51"/>
        <end position="85"/>
    </location>
</feature>
<dbReference type="Proteomes" id="UP000235943">
    <property type="component" value="Unassembled WGS sequence"/>
</dbReference>
<accession>A0A2N8TMU5</accession>
<evidence type="ECO:0000313" key="2">
    <source>
        <dbReference type="EMBL" id="PNG20331.1"/>
    </source>
</evidence>
<dbReference type="EMBL" id="POUC01000151">
    <property type="protein sequence ID" value="PNG20331.1"/>
    <property type="molecule type" value="Genomic_DNA"/>
</dbReference>
<comment type="caution">
    <text evidence="2">The sequence shown here is derived from an EMBL/GenBank/DDBJ whole genome shotgun (WGS) entry which is preliminary data.</text>
</comment>
<evidence type="ECO:0000256" key="1">
    <source>
        <dbReference type="SAM" id="MobiDB-lite"/>
    </source>
</evidence>
<dbReference type="AlphaFoldDB" id="A0A2N8TMU5"/>
<protein>
    <submittedName>
        <fullName evidence="2">Uncharacterized protein</fullName>
    </submittedName>
</protein>
<proteinExistence type="predicted"/>
<reference evidence="2 3" key="1">
    <citation type="submission" date="2018-01" db="EMBL/GenBank/DDBJ databases">
        <title>Draft genome sequence of Streptomyces sp. 13K301.</title>
        <authorList>
            <person name="Sahin N."/>
            <person name="Saygin H."/>
            <person name="Ay H."/>
        </authorList>
    </citation>
    <scope>NUCLEOTIDE SEQUENCE [LARGE SCALE GENOMIC DNA]</scope>
    <source>
        <strain evidence="2 3">13K301</strain>
    </source>
</reference>
<keyword evidence="3" id="KW-1185">Reference proteome</keyword>
<dbReference type="RefSeq" id="WP_102910599.1">
    <property type="nucleotide sequence ID" value="NZ_POUC01000151.1"/>
</dbReference>